<evidence type="ECO:0000313" key="3">
    <source>
        <dbReference type="Proteomes" id="UP000565723"/>
    </source>
</evidence>
<proteinExistence type="predicted"/>
<name>A0A850LI83_9RHOB</name>
<sequence length="71" mass="7917">MQQGFGDFLRHGGDSQYRKAQRHGRPVGYHLGLSLKSTFPNYSALRADFSERLDQVISKKHSDAPERAGAA</sequence>
<dbReference type="EMBL" id="JABXIY010000031">
    <property type="protein sequence ID" value="NVK97716.1"/>
    <property type="molecule type" value="Genomic_DNA"/>
</dbReference>
<reference evidence="2 3" key="1">
    <citation type="journal article" date="2020" name="Proc. Natl. Acad. Sci. U.S.A.">
        <title>Ecological drivers of bacterial community assembly in synthetic phycospheres.</title>
        <authorList>
            <person name="Fu H."/>
            <person name="Uchimiya M."/>
            <person name="Gore J."/>
            <person name="Moran M.A."/>
        </authorList>
    </citation>
    <scope>NUCLEOTIDE SEQUENCE [LARGE SCALE GENOMIC DNA]</scope>
    <source>
        <strain evidence="2">HF-Din03</strain>
    </source>
</reference>
<feature type="compositionally biased region" description="Basic and acidic residues" evidence="1">
    <location>
        <begin position="8"/>
        <end position="17"/>
    </location>
</feature>
<evidence type="ECO:0000256" key="1">
    <source>
        <dbReference type="SAM" id="MobiDB-lite"/>
    </source>
</evidence>
<dbReference type="Proteomes" id="UP000565723">
    <property type="component" value="Unassembled WGS sequence"/>
</dbReference>
<organism evidence="2 3">
    <name type="scientific">Ruegeria pomeroyi</name>
    <dbReference type="NCBI Taxonomy" id="89184"/>
    <lineage>
        <taxon>Bacteria</taxon>
        <taxon>Pseudomonadati</taxon>
        <taxon>Pseudomonadota</taxon>
        <taxon>Alphaproteobacteria</taxon>
        <taxon>Rhodobacterales</taxon>
        <taxon>Roseobacteraceae</taxon>
        <taxon>Ruegeria</taxon>
    </lineage>
</organism>
<dbReference type="AlphaFoldDB" id="A0A850LI83"/>
<evidence type="ECO:0000313" key="2">
    <source>
        <dbReference type="EMBL" id="NVK97716.1"/>
    </source>
</evidence>
<gene>
    <name evidence="2" type="ORF">HW564_12360</name>
</gene>
<accession>A0A850LI83</accession>
<dbReference type="RefSeq" id="WP_144083987.1">
    <property type="nucleotide sequence ID" value="NZ_CP076685.1"/>
</dbReference>
<protein>
    <submittedName>
        <fullName evidence="2">Uncharacterized protein</fullName>
    </submittedName>
</protein>
<comment type="caution">
    <text evidence="2">The sequence shown here is derived from an EMBL/GenBank/DDBJ whole genome shotgun (WGS) entry which is preliminary data.</text>
</comment>
<feature type="region of interest" description="Disordered" evidence="1">
    <location>
        <begin position="1"/>
        <end position="23"/>
    </location>
</feature>